<evidence type="ECO:0000313" key="12">
    <source>
        <dbReference type="Proteomes" id="UP001158066"/>
    </source>
</evidence>
<dbReference type="GO" id="GO:0008652">
    <property type="term" value="P:amino acid biosynthetic process"/>
    <property type="evidence" value="ECO:0007669"/>
    <property type="project" value="UniProtKB-KW"/>
</dbReference>
<dbReference type="GO" id="GO:0005737">
    <property type="term" value="C:cytoplasm"/>
    <property type="evidence" value="ECO:0007669"/>
    <property type="project" value="UniProtKB-SubCell"/>
</dbReference>
<feature type="binding site" evidence="9">
    <location>
        <position position="385"/>
    </location>
    <ligand>
        <name>phosphoenolpyruvate</name>
        <dbReference type="ChEBI" id="CHEBI:58702"/>
    </ligand>
</feature>
<dbReference type="AlphaFoldDB" id="A0AA45WYB4"/>
<sequence length="427" mass="45008">MLTINQAIKLNGTCRVPGDKSISHRAVMLAGISEGTTEITGFLEGEDCLSTLRCFQQMGIQVVHRGDAMVITGRGTEGLLESQDILDAGNSGTTIRLMSGILSGQSFLSVITGDSSLRSRPMDRISVPLRQMGAVIDGREGGRKAPLVIRGGGLKAIDYAMPVASAQVKSAVLLAGLYAEGVTSVTEPRASRDHTERMLQAFGADVRSEGLVRSIRPSQLKGTRVEVPGDISSAAFLMVAAACLPGSRLTLEGVGLNPTRAGIITVLQQMGASIEILNQREAGGEPIGDIIIAGSTLKGIEIGEELVPSLIDEIPVIAVAAACAQGETRITGARELRVKETDRISAMAQELSRVGVQVETLEDGMVIQGPQRIQGGTVESHGDHRIAMAMAVAGLMAESPVHIQQPECMAVSFPGFEQTLKQLVVNR</sequence>
<dbReference type="Pfam" id="PF00275">
    <property type="entry name" value="EPSP_synthase"/>
    <property type="match status" value="1"/>
</dbReference>
<comment type="similarity">
    <text evidence="3 9">Belongs to the EPSP synthase family.</text>
</comment>
<dbReference type="PIRSF" id="PIRSF000505">
    <property type="entry name" value="EPSPS"/>
    <property type="match status" value="1"/>
</dbReference>
<feature type="binding site" evidence="9">
    <location>
        <position position="343"/>
    </location>
    <ligand>
        <name>phosphoenolpyruvate</name>
        <dbReference type="ChEBI" id="CHEBI:58702"/>
    </ligand>
</feature>
<dbReference type="SUPFAM" id="SSF55205">
    <property type="entry name" value="EPT/RTPC-like"/>
    <property type="match status" value="1"/>
</dbReference>
<dbReference type="RefSeq" id="WP_283410473.1">
    <property type="nucleotide sequence ID" value="NZ_FXUF01000016.1"/>
</dbReference>
<evidence type="ECO:0000313" key="11">
    <source>
        <dbReference type="EMBL" id="SMP68164.1"/>
    </source>
</evidence>
<keyword evidence="12" id="KW-1185">Reference proteome</keyword>
<dbReference type="Gene3D" id="3.65.10.10">
    <property type="entry name" value="Enolpyruvate transferase domain"/>
    <property type="match status" value="2"/>
</dbReference>
<dbReference type="PROSITE" id="PS00885">
    <property type="entry name" value="EPSP_SYNTHASE_2"/>
    <property type="match status" value="1"/>
</dbReference>
<feature type="binding site" evidence="9">
    <location>
        <position position="25"/>
    </location>
    <ligand>
        <name>3-phosphoshikimate</name>
        <dbReference type="ChEBI" id="CHEBI:145989"/>
    </ligand>
</feature>
<comment type="function">
    <text evidence="1 9">Catalyzes the transfer of the enolpyruvyl moiety of phosphoenolpyruvate (PEP) to the 5-hydroxyl of shikimate-3-phosphate (S3P) to produce enolpyruvyl shikimate-3-phosphate and inorganic phosphate.</text>
</comment>
<dbReference type="PROSITE" id="PS00104">
    <property type="entry name" value="EPSP_SYNTHASE_1"/>
    <property type="match status" value="1"/>
</dbReference>
<dbReference type="InterPro" id="IPR013792">
    <property type="entry name" value="RNA3'P_cycl/enolpyr_Trfase_a/b"/>
</dbReference>
<comment type="pathway">
    <text evidence="2 9">Metabolic intermediate biosynthesis; chorismate biosynthesis; chorismate from D-erythrose 4-phosphate and phosphoenolpyruvate: step 6/7.</text>
</comment>
<reference evidence="11" key="1">
    <citation type="submission" date="2017-05" db="EMBL/GenBank/DDBJ databases">
        <authorList>
            <person name="Varghese N."/>
            <person name="Submissions S."/>
        </authorList>
    </citation>
    <scope>NUCLEOTIDE SEQUENCE</scope>
    <source>
        <strain evidence="11">Su22</strain>
    </source>
</reference>
<feature type="binding site" evidence="9">
    <location>
        <position position="167"/>
    </location>
    <ligand>
        <name>3-phosphoshikimate</name>
        <dbReference type="ChEBI" id="CHEBI:145989"/>
    </ligand>
</feature>
<feature type="binding site" evidence="9">
    <location>
        <position position="165"/>
    </location>
    <ligand>
        <name>3-phosphoshikimate</name>
        <dbReference type="ChEBI" id="CHEBI:145989"/>
    </ligand>
</feature>
<proteinExistence type="inferred from homology"/>
<dbReference type="CDD" id="cd01556">
    <property type="entry name" value="EPSP_synthase"/>
    <property type="match status" value="1"/>
</dbReference>
<evidence type="ECO:0000256" key="4">
    <source>
        <dbReference type="ARBA" id="ARBA00022490"/>
    </source>
</evidence>
<comment type="caution">
    <text evidence="9">Lacks conserved residue(s) required for the propagation of feature annotation.</text>
</comment>
<dbReference type="EC" id="2.5.1.19" evidence="9"/>
<feature type="binding site" evidence="9">
    <location>
        <position position="20"/>
    </location>
    <ligand>
        <name>phosphoenolpyruvate</name>
        <dbReference type="ChEBI" id="CHEBI:58702"/>
    </ligand>
</feature>
<dbReference type="InterPro" id="IPR023193">
    <property type="entry name" value="EPSP_synthase_CS"/>
</dbReference>
<feature type="binding site" evidence="9">
    <location>
        <position position="20"/>
    </location>
    <ligand>
        <name>3-phosphoshikimate</name>
        <dbReference type="ChEBI" id="CHEBI:145989"/>
    </ligand>
</feature>
<dbReference type="InterPro" id="IPR001986">
    <property type="entry name" value="Enolpyruvate_Tfrase_dom"/>
</dbReference>
<protein>
    <recommendedName>
        <fullName evidence="9">3-phosphoshikimate 1-carboxyvinyltransferase</fullName>
        <ecNumber evidence="9">2.5.1.19</ecNumber>
    </recommendedName>
    <alternativeName>
        <fullName evidence="9">5-enolpyruvylshikimate-3-phosphate synthase</fullName>
        <shortName evidence="9">EPSP synthase</shortName>
        <shortName evidence="9">EPSPS</shortName>
    </alternativeName>
</protein>
<accession>A0AA45WYB4</accession>
<evidence type="ECO:0000259" key="10">
    <source>
        <dbReference type="Pfam" id="PF00275"/>
    </source>
</evidence>
<feature type="binding site" evidence="9">
    <location>
        <position position="167"/>
    </location>
    <ligand>
        <name>phosphoenolpyruvate</name>
        <dbReference type="ChEBI" id="CHEBI:58702"/>
    </ligand>
</feature>
<dbReference type="InterPro" id="IPR006264">
    <property type="entry name" value="EPSP_synthase"/>
</dbReference>
<feature type="binding site" evidence="9">
    <location>
        <position position="312"/>
    </location>
    <ligand>
        <name>3-phosphoshikimate</name>
        <dbReference type="ChEBI" id="CHEBI:145989"/>
    </ligand>
</feature>
<feature type="binding site" evidence="9">
    <location>
        <position position="21"/>
    </location>
    <ligand>
        <name>3-phosphoshikimate</name>
        <dbReference type="ChEBI" id="CHEBI:145989"/>
    </ligand>
</feature>
<keyword evidence="5 9" id="KW-0028">Amino-acid biosynthesis</keyword>
<feature type="active site" description="Proton acceptor" evidence="9">
    <location>
        <position position="312"/>
    </location>
</feature>
<feature type="binding site" evidence="9">
    <location>
        <position position="92"/>
    </location>
    <ligand>
        <name>phosphoenolpyruvate</name>
        <dbReference type="ChEBI" id="CHEBI:58702"/>
    </ligand>
</feature>
<dbReference type="EMBL" id="FXUF01000016">
    <property type="protein sequence ID" value="SMP68164.1"/>
    <property type="molecule type" value="Genomic_DNA"/>
</dbReference>
<dbReference type="InterPro" id="IPR036968">
    <property type="entry name" value="Enolpyruvate_Tfrase_sf"/>
</dbReference>
<evidence type="ECO:0000256" key="3">
    <source>
        <dbReference type="ARBA" id="ARBA00009948"/>
    </source>
</evidence>
<comment type="subcellular location">
    <subcellularLocation>
        <location evidence="9">Cytoplasm</location>
    </subcellularLocation>
</comment>
<comment type="caution">
    <text evidence="11">The sequence shown here is derived from an EMBL/GenBank/DDBJ whole genome shotgun (WGS) entry which is preliminary data.</text>
</comment>
<keyword evidence="7 9" id="KW-0057">Aromatic amino acid biosynthesis</keyword>
<dbReference type="HAMAP" id="MF_00210">
    <property type="entry name" value="EPSP_synth"/>
    <property type="match status" value="1"/>
</dbReference>
<dbReference type="PANTHER" id="PTHR21090:SF5">
    <property type="entry name" value="PENTAFUNCTIONAL AROM POLYPEPTIDE"/>
    <property type="match status" value="1"/>
</dbReference>
<evidence type="ECO:0000256" key="5">
    <source>
        <dbReference type="ARBA" id="ARBA00022605"/>
    </source>
</evidence>
<dbReference type="Proteomes" id="UP001158066">
    <property type="component" value="Unassembled WGS sequence"/>
</dbReference>
<dbReference type="GO" id="GO:0009423">
    <property type="term" value="P:chorismate biosynthetic process"/>
    <property type="evidence" value="ECO:0007669"/>
    <property type="project" value="UniProtKB-UniRule"/>
</dbReference>
<dbReference type="FunFam" id="3.65.10.10:FF:000006">
    <property type="entry name" value="3-phosphoshikimate 1-carboxyvinyltransferase"/>
    <property type="match status" value="1"/>
</dbReference>
<dbReference type="GO" id="GO:0009073">
    <property type="term" value="P:aromatic amino acid family biosynthetic process"/>
    <property type="evidence" value="ECO:0007669"/>
    <property type="project" value="UniProtKB-KW"/>
</dbReference>
<name>A0AA45WYB4_9CLOT</name>
<gene>
    <name evidence="9" type="primary">aroA</name>
    <name evidence="11" type="ORF">SAMN06296020_11662</name>
</gene>
<dbReference type="PANTHER" id="PTHR21090">
    <property type="entry name" value="AROM/DEHYDROQUINATE SYNTHASE"/>
    <property type="match status" value="1"/>
</dbReference>
<dbReference type="NCBIfam" id="TIGR01356">
    <property type="entry name" value="aroA"/>
    <property type="match status" value="1"/>
</dbReference>
<evidence type="ECO:0000256" key="6">
    <source>
        <dbReference type="ARBA" id="ARBA00022679"/>
    </source>
</evidence>
<organism evidence="11 12">
    <name type="scientific">Anoxynatronum buryatiense</name>
    <dbReference type="NCBI Taxonomy" id="489973"/>
    <lineage>
        <taxon>Bacteria</taxon>
        <taxon>Bacillati</taxon>
        <taxon>Bacillota</taxon>
        <taxon>Clostridia</taxon>
        <taxon>Eubacteriales</taxon>
        <taxon>Clostridiaceae</taxon>
        <taxon>Anoxynatronum</taxon>
    </lineage>
</organism>
<evidence type="ECO:0000256" key="2">
    <source>
        <dbReference type="ARBA" id="ARBA00004811"/>
    </source>
</evidence>
<dbReference type="GO" id="GO:0003866">
    <property type="term" value="F:3-phosphoshikimate 1-carboxyvinyltransferase activity"/>
    <property type="evidence" value="ECO:0007669"/>
    <property type="project" value="UniProtKB-UniRule"/>
</dbReference>
<feature type="domain" description="Enolpyruvate transferase" evidence="10">
    <location>
        <begin position="8"/>
        <end position="420"/>
    </location>
</feature>
<keyword evidence="6 9" id="KW-0808">Transferase</keyword>
<evidence type="ECO:0000256" key="8">
    <source>
        <dbReference type="ARBA" id="ARBA00044633"/>
    </source>
</evidence>
<dbReference type="FunFam" id="3.65.10.10:FF:000005">
    <property type="entry name" value="3-phosphoshikimate 1-carboxyvinyltransferase"/>
    <property type="match status" value="1"/>
</dbReference>
<comment type="subunit">
    <text evidence="9">Monomer.</text>
</comment>
<keyword evidence="4 9" id="KW-0963">Cytoplasm</keyword>
<evidence type="ECO:0000256" key="1">
    <source>
        <dbReference type="ARBA" id="ARBA00002174"/>
    </source>
</evidence>
<evidence type="ECO:0000256" key="9">
    <source>
        <dbReference type="HAMAP-Rule" id="MF_00210"/>
    </source>
</evidence>
<evidence type="ECO:0000256" key="7">
    <source>
        <dbReference type="ARBA" id="ARBA00023141"/>
    </source>
</evidence>
<comment type="catalytic activity">
    <reaction evidence="8">
        <text>3-phosphoshikimate + phosphoenolpyruvate = 5-O-(1-carboxyvinyl)-3-phosphoshikimate + phosphate</text>
        <dbReference type="Rhea" id="RHEA:21256"/>
        <dbReference type="ChEBI" id="CHEBI:43474"/>
        <dbReference type="ChEBI" id="CHEBI:57701"/>
        <dbReference type="ChEBI" id="CHEBI:58702"/>
        <dbReference type="ChEBI" id="CHEBI:145989"/>
        <dbReference type="EC" id="2.5.1.19"/>
    </reaction>
    <physiologicalReaction direction="left-to-right" evidence="8">
        <dbReference type="Rhea" id="RHEA:21257"/>
    </physiologicalReaction>
</comment>
<feature type="binding site" evidence="9">
    <location>
        <position position="120"/>
    </location>
    <ligand>
        <name>phosphoenolpyruvate</name>
        <dbReference type="ChEBI" id="CHEBI:58702"/>
    </ligand>
</feature>
<feature type="binding site" evidence="9">
    <location>
        <position position="339"/>
    </location>
    <ligand>
        <name>3-phosphoshikimate</name>
        <dbReference type="ChEBI" id="CHEBI:145989"/>
    </ligand>
</feature>